<dbReference type="EMBL" id="CAJVPT010011877">
    <property type="protein sequence ID" value="CAG8582677.1"/>
    <property type="molecule type" value="Genomic_DNA"/>
</dbReference>
<sequence length="69" mass="7131">YTDGPWIIVVAPVLVIGTVIVIAVTAGASVVNSEINNAQSTISVISTATMVIMMMISVVVVDATIVRES</sequence>
<reference evidence="1" key="1">
    <citation type="submission" date="2021-06" db="EMBL/GenBank/DDBJ databases">
        <authorList>
            <person name="Kallberg Y."/>
            <person name="Tangrot J."/>
            <person name="Rosling A."/>
        </authorList>
    </citation>
    <scope>NUCLEOTIDE SEQUENCE</scope>
    <source>
        <strain evidence="1">CL356</strain>
    </source>
</reference>
<evidence type="ECO:0000313" key="1">
    <source>
        <dbReference type="EMBL" id="CAG8582677.1"/>
    </source>
</evidence>
<feature type="non-terminal residue" evidence="1">
    <location>
        <position position="1"/>
    </location>
</feature>
<gene>
    <name evidence="1" type="ORF">ACOLOM_LOCUS6024</name>
</gene>
<protein>
    <submittedName>
        <fullName evidence="1">1556_t:CDS:1</fullName>
    </submittedName>
</protein>
<keyword evidence="2" id="KW-1185">Reference proteome</keyword>
<name>A0ACA9MCH9_9GLOM</name>
<evidence type="ECO:0000313" key="2">
    <source>
        <dbReference type="Proteomes" id="UP000789525"/>
    </source>
</evidence>
<comment type="caution">
    <text evidence="1">The sequence shown here is derived from an EMBL/GenBank/DDBJ whole genome shotgun (WGS) entry which is preliminary data.</text>
</comment>
<proteinExistence type="predicted"/>
<dbReference type="Proteomes" id="UP000789525">
    <property type="component" value="Unassembled WGS sequence"/>
</dbReference>
<accession>A0ACA9MCH9</accession>
<organism evidence="1 2">
    <name type="scientific">Acaulospora colombiana</name>
    <dbReference type="NCBI Taxonomy" id="27376"/>
    <lineage>
        <taxon>Eukaryota</taxon>
        <taxon>Fungi</taxon>
        <taxon>Fungi incertae sedis</taxon>
        <taxon>Mucoromycota</taxon>
        <taxon>Glomeromycotina</taxon>
        <taxon>Glomeromycetes</taxon>
        <taxon>Diversisporales</taxon>
        <taxon>Acaulosporaceae</taxon>
        <taxon>Acaulospora</taxon>
    </lineage>
</organism>